<feature type="compositionally biased region" description="Polar residues" evidence="1">
    <location>
        <begin position="29"/>
        <end position="48"/>
    </location>
</feature>
<evidence type="ECO:0000256" key="1">
    <source>
        <dbReference type="SAM" id="MobiDB-lite"/>
    </source>
</evidence>
<proteinExistence type="predicted"/>
<dbReference type="GO" id="GO:0005789">
    <property type="term" value="C:endoplasmic reticulum membrane"/>
    <property type="evidence" value="ECO:0007669"/>
    <property type="project" value="TreeGrafter"/>
</dbReference>
<dbReference type="PANTHER" id="PTHR13098">
    <property type="entry name" value="WOLFRAMIN"/>
    <property type="match status" value="1"/>
</dbReference>
<dbReference type="PRINTS" id="PR02060">
    <property type="entry name" value="WOLFFAMILY"/>
</dbReference>
<dbReference type="GO" id="GO:0030968">
    <property type="term" value="P:endoplasmic reticulum unfolded protein response"/>
    <property type="evidence" value="ECO:0007669"/>
    <property type="project" value="TreeGrafter"/>
</dbReference>
<evidence type="ECO:0000313" key="5">
    <source>
        <dbReference type="EMBL" id="PAA48503.1"/>
    </source>
</evidence>
<dbReference type="InterPro" id="IPR045400">
    <property type="entry name" value="Wolframin_Cys-rich"/>
</dbReference>
<dbReference type="OrthoDB" id="5865303at2759"/>
<keyword evidence="2" id="KW-1133">Transmembrane helix</keyword>
<gene>
    <name evidence="5" type="ORF">BOX15_Mlig000176g1</name>
</gene>
<evidence type="ECO:0008006" key="7">
    <source>
        <dbReference type="Google" id="ProtNLM"/>
    </source>
</evidence>
<dbReference type="GO" id="GO:0055074">
    <property type="term" value="P:calcium ion homeostasis"/>
    <property type="evidence" value="ECO:0007669"/>
    <property type="project" value="TreeGrafter"/>
</dbReference>
<dbReference type="STRING" id="282301.A0A267DGV0"/>
<feature type="region of interest" description="Disordered" evidence="1">
    <location>
        <begin position="784"/>
        <end position="806"/>
    </location>
</feature>
<evidence type="ECO:0000259" key="4">
    <source>
        <dbReference type="Pfam" id="PF20053"/>
    </source>
</evidence>
<feature type="transmembrane region" description="Helical" evidence="2">
    <location>
        <begin position="242"/>
        <end position="263"/>
    </location>
</feature>
<evidence type="ECO:0000256" key="2">
    <source>
        <dbReference type="SAM" id="Phobius"/>
    </source>
</evidence>
<feature type="transmembrane region" description="Helical" evidence="2">
    <location>
        <begin position="361"/>
        <end position="380"/>
    </location>
</feature>
<dbReference type="AlphaFoldDB" id="A0A267DGV0"/>
<feature type="region of interest" description="Disordered" evidence="1">
    <location>
        <begin position="1"/>
        <end position="80"/>
    </location>
</feature>
<dbReference type="PANTHER" id="PTHR13098:SF3">
    <property type="entry name" value="WOLFRAMIN"/>
    <property type="match status" value="1"/>
</dbReference>
<feature type="transmembrane region" description="Helical" evidence="2">
    <location>
        <begin position="207"/>
        <end position="230"/>
    </location>
</feature>
<dbReference type="InterPro" id="IPR045461">
    <property type="entry name" value="Wolframin_OB_fold"/>
</dbReference>
<reference evidence="5 6" key="1">
    <citation type="submission" date="2017-06" db="EMBL/GenBank/DDBJ databases">
        <title>A platform for efficient transgenesis in Macrostomum lignano, a flatworm model organism for stem cell research.</title>
        <authorList>
            <person name="Berezikov E."/>
        </authorList>
    </citation>
    <scope>NUCLEOTIDE SEQUENCE [LARGE SCALE GENOMIC DNA]</scope>
    <source>
        <strain evidence="5">DV1</strain>
        <tissue evidence="5">Whole organism</tissue>
    </source>
</reference>
<feature type="transmembrane region" description="Helical" evidence="2">
    <location>
        <begin position="302"/>
        <end position="322"/>
    </location>
</feature>
<name>A0A267DGV0_9PLAT</name>
<dbReference type="InterPro" id="IPR026209">
    <property type="entry name" value="Wolframin_fam"/>
</dbReference>
<keyword evidence="2" id="KW-0812">Transmembrane</keyword>
<evidence type="ECO:0000313" key="6">
    <source>
        <dbReference type="Proteomes" id="UP000215902"/>
    </source>
</evidence>
<organism evidence="5 6">
    <name type="scientific">Macrostomum lignano</name>
    <dbReference type="NCBI Taxonomy" id="282301"/>
    <lineage>
        <taxon>Eukaryota</taxon>
        <taxon>Metazoa</taxon>
        <taxon>Spiralia</taxon>
        <taxon>Lophotrochozoa</taxon>
        <taxon>Platyhelminthes</taxon>
        <taxon>Rhabditophora</taxon>
        <taxon>Macrostomorpha</taxon>
        <taxon>Macrostomida</taxon>
        <taxon>Macrostomidae</taxon>
        <taxon>Macrostomum</taxon>
    </lineage>
</organism>
<protein>
    <recommendedName>
        <fullName evidence="7">Wolframin</fullName>
    </recommendedName>
</protein>
<sequence length="830" mass="89823">NRHSKSIKHGKSQAVNMSDPVVNLKRTASVHSMPSGNATAAATPDSPSRTPPLIDGAQQPRPKTGRQHSTADSHCDPAAAAARRLSYPAQSFDDVAAASGGADRSASDDAIDRLFTSNSFDELVNSLHGLLAAHPTEQEISRERVIESLREASSYTSSEFLLADTAGLRQPAAAAAAQSGSVLRKLIDFPSTFIDQALEVAARQGGYWIMSLLPIHEVVTLMLLLIFRWLNVEFLQQLGWLVLFYCGLACMLTCSFRVLHALVTDRRRGKPLRRAVKRLLKDASAEERSTAVRRLGRRRHQAALSGNSVGCLVACLCAAAGYGLCSHVLVPASEMLMLSCLMALLLLVYGGGGNRFRWIKLCFLLTSLYSGLPALLGPGLPSNRLPSWLCWTVASAAEVPLPAVFSLAPQLRLSLSLPAAAKLGSLACLASLLPCRCAIPCLLAAAWWHFGLLFASEVTFGGILRLASGVGLAFVAPMALPLLLLYILAVVLAHTPAVLFVYLWQAGGLLLLLLLSVIMIYGVQNGLTIGRTNLKQDYPTLYRAGLAAFFTACCLIPFVFYWLRVEPVATSESTRSILPSLTYEQFSQVCCQRGWSCHNNRVEAQAVCAHLEGVRVYWQGTVRGVAIGRTDNKMKDFVKFLPAFLHRLFACTYGRPYVCDNATVARFGPILCEALAEQKACHLEDYNDHTYHITVSPKLRYPNASLSTQKAQVVLLAPSSLSDQARLLTAGHRVRFSGVIEDTLSDPARVRLRSLDCSNCVWTLRPGKAASKAAKMAAAAAAASSSASSGAAPPPVDVDDDDDDDDDDWSWSRLLARVTSFCFQPLLLVG</sequence>
<feature type="transmembrane region" description="Helical" evidence="2">
    <location>
        <begin position="328"/>
        <end position="349"/>
    </location>
</feature>
<feature type="domain" description="Wolframin OB-fold" evidence="3">
    <location>
        <begin position="686"/>
        <end position="778"/>
    </location>
</feature>
<keyword evidence="6" id="KW-1185">Reference proteome</keyword>
<comment type="caution">
    <text evidence="5">The sequence shown here is derived from an EMBL/GenBank/DDBJ whole genome shotgun (WGS) entry which is preliminary data.</text>
</comment>
<dbReference type="Pfam" id="PF19913">
    <property type="entry name" value="WCOB"/>
    <property type="match status" value="1"/>
</dbReference>
<feature type="transmembrane region" description="Helical" evidence="2">
    <location>
        <begin position="470"/>
        <end position="492"/>
    </location>
</feature>
<feature type="compositionally biased region" description="Acidic residues" evidence="1">
    <location>
        <begin position="797"/>
        <end position="806"/>
    </location>
</feature>
<feature type="domain" description="Wolframin cysteine-rich" evidence="4">
    <location>
        <begin position="583"/>
        <end position="684"/>
    </location>
</feature>
<feature type="transmembrane region" description="Helical" evidence="2">
    <location>
        <begin position="499"/>
        <end position="521"/>
    </location>
</feature>
<dbReference type="EMBL" id="NIVC01004129">
    <property type="protein sequence ID" value="PAA48503.1"/>
    <property type="molecule type" value="Genomic_DNA"/>
</dbReference>
<evidence type="ECO:0000259" key="3">
    <source>
        <dbReference type="Pfam" id="PF19913"/>
    </source>
</evidence>
<dbReference type="Proteomes" id="UP000215902">
    <property type="component" value="Unassembled WGS sequence"/>
</dbReference>
<accession>A0A267DGV0</accession>
<keyword evidence="2" id="KW-0472">Membrane</keyword>
<dbReference type="Pfam" id="PF20053">
    <property type="entry name" value="WC-rich"/>
    <property type="match status" value="1"/>
</dbReference>
<feature type="compositionally biased region" description="Basic residues" evidence="1">
    <location>
        <begin position="1"/>
        <end position="11"/>
    </location>
</feature>
<feature type="non-terminal residue" evidence="5">
    <location>
        <position position="1"/>
    </location>
</feature>
<feature type="transmembrane region" description="Helical" evidence="2">
    <location>
        <begin position="541"/>
        <end position="563"/>
    </location>
</feature>